<organism evidence="2 3">
    <name type="scientific">Candidatus Limosilactobacillus merdipullorum</name>
    <dbReference type="NCBI Taxonomy" id="2838653"/>
    <lineage>
        <taxon>Bacteria</taxon>
        <taxon>Bacillati</taxon>
        <taxon>Bacillota</taxon>
        <taxon>Bacilli</taxon>
        <taxon>Lactobacillales</taxon>
        <taxon>Lactobacillaceae</taxon>
        <taxon>Limosilactobacillus</taxon>
    </lineage>
</organism>
<sequence>MTNEELQALTEKLSLERFGRPFTHQVFFNSRLRTTGGRYHLRDHHIDINPKMVAAGSQVLTGVILHELCHYHLHLTGRDYHHRSRDFKVLLKRVGGSRFAPAVGKVNGWEYRCQGCGVKIFRQRRFNVRRYRCARCGGRFRLLGRVSVTPSQNDGEKSNDD</sequence>
<gene>
    <name evidence="2" type="ORF">H9876_04220</name>
</gene>
<dbReference type="Pfam" id="PF17283">
    <property type="entry name" value="Zn_ribbon_SprT"/>
    <property type="match status" value="1"/>
</dbReference>
<dbReference type="NCBIfam" id="NF003339">
    <property type="entry name" value="PRK04351.1"/>
    <property type="match status" value="1"/>
</dbReference>
<reference evidence="2" key="2">
    <citation type="submission" date="2021-04" db="EMBL/GenBank/DDBJ databases">
        <authorList>
            <person name="Gilroy R."/>
        </authorList>
    </citation>
    <scope>NUCLEOTIDE SEQUENCE</scope>
    <source>
        <strain evidence="2">ChiHejej3B27-2180</strain>
    </source>
</reference>
<dbReference type="SMART" id="SM00731">
    <property type="entry name" value="SprT"/>
    <property type="match status" value="1"/>
</dbReference>
<dbReference type="Gene3D" id="3.30.2010.10">
    <property type="entry name" value="Metalloproteases ('zincins'), catalytic domain"/>
    <property type="match status" value="1"/>
</dbReference>
<comment type="caution">
    <text evidence="2">The sequence shown here is derived from an EMBL/GenBank/DDBJ whole genome shotgun (WGS) entry which is preliminary data.</text>
</comment>
<protein>
    <submittedName>
        <fullName evidence="2">SprT family protein</fullName>
    </submittedName>
</protein>
<evidence type="ECO:0000259" key="1">
    <source>
        <dbReference type="SMART" id="SM00731"/>
    </source>
</evidence>
<proteinExistence type="predicted"/>
<name>A0A9D1QQ78_9LACO</name>
<feature type="domain" description="SprT-like" evidence="1">
    <location>
        <begin position="4"/>
        <end position="143"/>
    </location>
</feature>
<dbReference type="EMBL" id="DXGK01000085">
    <property type="protein sequence ID" value="HIW70564.1"/>
    <property type="molecule type" value="Genomic_DNA"/>
</dbReference>
<reference evidence="2" key="1">
    <citation type="journal article" date="2021" name="PeerJ">
        <title>Extensive microbial diversity within the chicken gut microbiome revealed by metagenomics and culture.</title>
        <authorList>
            <person name="Gilroy R."/>
            <person name="Ravi A."/>
            <person name="Getino M."/>
            <person name="Pursley I."/>
            <person name="Horton D.L."/>
            <person name="Alikhan N.F."/>
            <person name="Baker D."/>
            <person name="Gharbi K."/>
            <person name="Hall N."/>
            <person name="Watson M."/>
            <person name="Adriaenssens E.M."/>
            <person name="Foster-Nyarko E."/>
            <person name="Jarju S."/>
            <person name="Secka A."/>
            <person name="Antonio M."/>
            <person name="Oren A."/>
            <person name="Chaudhuri R.R."/>
            <person name="La Ragione R."/>
            <person name="Hildebrand F."/>
            <person name="Pallen M.J."/>
        </authorList>
    </citation>
    <scope>NUCLEOTIDE SEQUENCE</scope>
    <source>
        <strain evidence="2">ChiHejej3B27-2180</strain>
    </source>
</reference>
<dbReference type="AlphaFoldDB" id="A0A9D1QQ78"/>
<accession>A0A9D1QQ78</accession>
<dbReference type="GO" id="GO:0006950">
    <property type="term" value="P:response to stress"/>
    <property type="evidence" value="ECO:0007669"/>
    <property type="project" value="UniProtKB-ARBA"/>
</dbReference>
<dbReference type="Pfam" id="PF10263">
    <property type="entry name" value="SprT-like"/>
    <property type="match status" value="1"/>
</dbReference>
<dbReference type="InterPro" id="IPR006640">
    <property type="entry name" value="SprT-like_domain"/>
</dbReference>
<evidence type="ECO:0000313" key="3">
    <source>
        <dbReference type="Proteomes" id="UP000886878"/>
    </source>
</evidence>
<dbReference type="Proteomes" id="UP000886878">
    <property type="component" value="Unassembled WGS sequence"/>
</dbReference>
<dbReference type="InterPro" id="IPR035240">
    <property type="entry name" value="SprT_Zn_ribbon"/>
</dbReference>
<evidence type="ECO:0000313" key="2">
    <source>
        <dbReference type="EMBL" id="HIW70564.1"/>
    </source>
</evidence>